<keyword evidence="3" id="KW-1185">Reference proteome</keyword>
<protein>
    <submittedName>
        <fullName evidence="2">DUF1853 family protein</fullName>
    </submittedName>
</protein>
<dbReference type="InterPro" id="IPR015003">
    <property type="entry name" value="DUF1853"/>
</dbReference>
<feature type="region of interest" description="Disordered" evidence="1">
    <location>
        <begin position="1"/>
        <end position="21"/>
    </location>
</feature>
<gene>
    <name evidence="2" type="ORF">I6N98_07225</name>
</gene>
<dbReference type="EMBL" id="CP066167">
    <property type="protein sequence ID" value="QQD19630.1"/>
    <property type="molecule type" value="Genomic_DNA"/>
</dbReference>
<dbReference type="Pfam" id="PF08907">
    <property type="entry name" value="DUF1853"/>
    <property type="match status" value="1"/>
</dbReference>
<dbReference type="AlphaFoldDB" id="A0A7T4R366"/>
<dbReference type="KEGG" id="snan:I6N98_07225"/>
<sequence>MLLPSDPQSSGPALTPPDLPLNETRKRWLASLDADDRPLRDHLEQHCHSPRLGLVFESLWHFFISNDPDCELTAHNLAVRDGKRTVGEFDIIYYQHSTGRYFHLELAVKFFLYHPSGEHNPLSNWLGPNSADRLDRKLDRLVDHQLRLSRTRFGHRQLAELGISGVSTQLHFGGMLFYPPEAEVHPCPNLHPDHLRGHWQTVSTFLASGEIQRWRVLAKPDWLAADFSMGMPFDSDALGRAQQRPIMAINPAGQRQFITPDDWPQHRRPAGS</sequence>
<reference evidence="2 3" key="1">
    <citation type="submission" date="2020-12" db="EMBL/GenBank/DDBJ databases">
        <authorList>
            <person name="Shan Y."/>
        </authorList>
    </citation>
    <scope>NUCLEOTIDE SEQUENCE [LARGE SCALE GENOMIC DNA]</scope>
    <source>
        <strain evidence="3">csc3.9</strain>
    </source>
</reference>
<name>A0A7T4R366_9GAMM</name>
<evidence type="ECO:0000313" key="3">
    <source>
        <dbReference type="Proteomes" id="UP000596063"/>
    </source>
</evidence>
<accession>A0A7T4R366</accession>
<organism evidence="2 3">
    <name type="scientific">Spongiibacter nanhainus</name>
    <dbReference type="NCBI Taxonomy" id="2794344"/>
    <lineage>
        <taxon>Bacteria</taxon>
        <taxon>Pseudomonadati</taxon>
        <taxon>Pseudomonadota</taxon>
        <taxon>Gammaproteobacteria</taxon>
        <taxon>Cellvibrionales</taxon>
        <taxon>Spongiibacteraceae</taxon>
        <taxon>Spongiibacter</taxon>
    </lineage>
</organism>
<proteinExistence type="predicted"/>
<feature type="compositionally biased region" description="Polar residues" evidence="1">
    <location>
        <begin position="1"/>
        <end position="12"/>
    </location>
</feature>
<evidence type="ECO:0000313" key="2">
    <source>
        <dbReference type="EMBL" id="QQD19630.1"/>
    </source>
</evidence>
<dbReference type="Proteomes" id="UP000596063">
    <property type="component" value="Chromosome"/>
</dbReference>
<evidence type="ECO:0000256" key="1">
    <source>
        <dbReference type="SAM" id="MobiDB-lite"/>
    </source>
</evidence>